<dbReference type="AlphaFoldDB" id="A0A225DQI4"/>
<keyword evidence="2" id="KW-1185">Reference proteome</keyword>
<sequence length="107" mass="12014">MSINLVVWSWGAAYDTPTKRRKYKLSFGAIGDIWAEKGDHPCMGDFETAEFEAAVVAALGPERDDGPYILERYPRSLCYNLPQGRREELISVIGGLARKFKLNAAEF</sequence>
<dbReference type="Proteomes" id="UP000214646">
    <property type="component" value="Unassembled WGS sequence"/>
</dbReference>
<protein>
    <submittedName>
        <fullName evidence="1">Uncharacterized protein</fullName>
    </submittedName>
</protein>
<evidence type="ECO:0000313" key="2">
    <source>
        <dbReference type="Proteomes" id="UP000214646"/>
    </source>
</evidence>
<accession>A0A225DQI4</accession>
<name>A0A225DQI4_9BACT</name>
<organism evidence="1 2">
    <name type="scientific">Fimbriiglobus ruber</name>
    <dbReference type="NCBI Taxonomy" id="1908690"/>
    <lineage>
        <taxon>Bacteria</taxon>
        <taxon>Pseudomonadati</taxon>
        <taxon>Planctomycetota</taxon>
        <taxon>Planctomycetia</taxon>
        <taxon>Gemmatales</taxon>
        <taxon>Gemmataceae</taxon>
        <taxon>Fimbriiglobus</taxon>
    </lineage>
</organism>
<reference evidence="2" key="1">
    <citation type="submission" date="2017-06" db="EMBL/GenBank/DDBJ databases">
        <title>Genome analysis of Fimbriiglobus ruber SP5, the first member of the order Planctomycetales with confirmed chitinolytic capability.</title>
        <authorList>
            <person name="Ravin N.V."/>
            <person name="Rakitin A.L."/>
            <person name="Ivanova A.A."/>
            <person name="Beletsky A.V."/>
            <person name="Kulichevskaya I.S."/>
            <person name="Mardanov A.V."/>
            <person name="Dedysh S.N."/>
        </authorList>
    </citation>
    <scope>NUCLEOTIDE SEQUENCE [LARGE SCALE GENOMIC DNA]</scope>
    <source>
        <strain evidence="2">SP5</strain>
    </source>
</reference>
<dbReference type="EMBL" id="NIDE01000004">
    <property type="protein sequence ID" value="OWK43652.1"/>
    <property type="molecule type" value="Genomic_DNA"/>
</dbReference>
<comment type="caution">
    <text evidence="1">The sequence shown here is derived from an EMBL/GenBank/DDBJ whole genome shotgun (WGS) entry which is preliminary data.</text>
</comment>
<gene>
    <name evidence="1" type="ORF">FRUB_03251</name>
</gene>
<evidence type="ECO:0000313" key="1">
    <source>
        <dbReference type="EMBL" id="OWK43652.1"/>
    </source>
</evidence>
<proteinExistence type="predicted"/>
<dbReference type="RefSeq" id="WP_088254471.1">
    <property type="nucleotide sequence ID" value="NZ_NIDE01000004.1"/>
</dbReference>
<dbReference type="OrthoDB" id="9553642at2"/>